<feature type="region of interest" description="Disordered" evidence="6">
    <location>
        <begin position="381"/>
        <end position="427"/>
    </location>
</feature>
<dbReference type="Pfam" id="PF16876">
    <property type="entry name" value="Lipin_mid"/>
    <property type="match status" value="1"/>
</dbReference>
<dbReference type="PANTHER" id="PTHR12181:SF11">
    <property type="entry name" value="PHOSPHATIDATE PHOSPHATASE LPIN2"/>
    <property type="match status" value="1"/>
</dbReference>
<evidence type="ECO:0000313" key="9">
    <source>
        <dbReference type="Proteomes" id="UP000265100"/>
    </source>
</evidence>
<dbReference type="GO" id="GO:0008195">
    <property type="term" value="F:phosphatidate phosphatase activity"/>
    <property type="evidence" value="ECO:0007669"/>
    <property type="project" value="UniProtKB-EC"/>
</dbReference>
<evidence type="ECO:0000256" key="3">
    <source>
        <dbReference type="ARBA" id="ARBA00005476"/>
    </source>
</evidence>
<organism evidence="8 9">
    <name type="scientific">Astatotilapia calliptera</name>
    <name type="common">Eastern happy</name>
    <name type="synonym">Chromis callipterus</name>
    <dbReference type="NCBI Taxonomy" id="8154"/>
    <lineage>
        <taxon>Eukaryota</taxon>
        <taxon>Metazoa</taxon>
        <taxon>Chordata</taxon>
        <taxon>Craniata</taxon>
        <taxon>Vertebrata</taxon>
        <taxon>Euteleostomi</taxon>
        <taxon>Actinopterygii</taxon>
        <taxon>Neopterygii</taxon>
        <taxon>Teleostei</taxon>
        <taxon>Neoteleostei</taxon>
        <taxon>Acanthomorphata</taxon>
        <taxon>Ovalentaria</taxon>
        <taxon>Cichlomorphae</taxon>
        <taxon>Cichliformes</taxon>
        <taxon>Cichlidae</taxon>
        <taxon>African cichlids</taxon>
        <taxon>Pseudocrenilabrinae</taxon>
        <taxon>Haplochromini</taxon>
        <taxon>Astatotilapia</taxon>
    </lineage>
</organism>
<protein>
    <recommendedName>
        <fullName evidence="4">phosphatidate phosphatase</fullName>
        <ecNumber evidence="4">3.1.3.4</ecNumber>
    </recommendedName>
</protein>
<dbReference type="GO" id="GO:0009062">
    <property type="term" value="P:fatty acid catabolic process"/>
    <property type="evidence" value="ECO:0007669"/>
    <property type="project" value="TreeGrafter"/>
</dbReference>
<feature type="compositionally biased region" description="Basic residues" evidence="6">
    <location>
        <begin position="407"/>
        <end position="416"/>
    </location>
</feature>
<feature type="region of interest" description="Disordered" evidence="6">
    <location>
        <begin position="169"/>
        <end position="228"/>
    </location>
</feature>
<evidence type="ECO:0000256" key="2">
    <source>
        <dbReference type="ARBA" id="ARBA00001946"/>
    </source>
</evidence>
<feature type="region of interest" description="Disordered" evidence="6">
    <location>
        <begin position="456"/>
        <end position="483"/>
    </location>
</feature>
<reference evidence="9" key="2">
    <citation type="submission" date="2023-03" db="EMBL/GenBank/DDBJ databases">
        <authorList>
            <consortium name="Wellcome Sanger Institute Data Sharing"/>
        </authorList>
    </citation>
    <scope>NUCLEOTIDE SEQUENCE [LARGE SCALE GENOMIC DNA]</scope>
</reference>
<proteinExistence type="inferred from homology"/>
<evidence type="ECO:0000313" key="8">
    <source>
        <dbReference type="Ensembl" id="ENSACLP00000078882.1"/>
    </source>
</evidence>
<dbReference type="GO" id="GO:0019432">
    <property type="term" value="P:triglyceride biosynthetic process"/>
    <property type="evidence" value="ECO:0007669"/>
    <property type="project" value="TreeGrafter"/>
</dbReference>
<dbReference type="InterPro" id="IPR036412">
    <property type="entry name" value="HAD-like_sf"/>
</dbReference>
<dbReference type="GeneTree" id="ENSGT00940000156313"/>
<evidence type="ECO:0000256" key="6">
    <source>
        <dbReference type="SAM" id="MobiDB-lite"/>
    </source>
</evidence>
<dbReference type="AlphaFoldDB" id="A0AAX7VCR9"/>
<evidence type="ECO:0000256" key="1">
    <source>
        <dbReference type="ARBA" id="ARBA00001180"/>
    </source>
</evidence>
<reference evidence="8" key="4">
    <citation type="submission" date="2025-09" db="UniProtKB">
        <authorList>
            <consortium name="Ensembl"/>
        </authorList>
    </citation>
    <scope>IDENTIFICATION</scope>
</reference>
<feature type="compositionally biased region" description="Acidic residues" evidence="6">
    <location>
        <begin position="21"/>
        <end position="30"/>
    </location>
</feature>
<gene>
    <name evidence="8" type="primary">LPIN2</name>
</gene>
<feature type="compositionally biased region" description="Acidic residues" evidence="6">
    <location>
        <begin position="171"/>
        <end position="182"/>
    </location>
</feature>
<dbReference type="GO" id="GO:0005829">
    <property type="term" value="C:cytosol"/>
    <property type="evidence" value="ECO:0007669"/>
    <property type="project" value="TreeGrafter"/>
</dbReference>
<comment type="similarity">
    <text evidence="3">Belongs to the lipin family.</text>
</comment>
<feature type="region of interest" description="Disordered" evidence="6">
    <location>
        <begin position="1"/>
        <end position="35"/>
    </location>
</feature>
<feature type="compositionally biased region" description="Basic residues" evidence="6">
    <location>
        <begin position="192"/>
        <end position="205"/>
    </location>
</feature>
<dbReference type="Proteomes" id="UP000265100">
    <property type="component" value="Chromosome 18"/>
</dbReference>
<dbReference type="Gene3D" id="3.40.50.1000">
    <property type="entry name" value="HAD superfamily/HAD-like"/>
    <property type="match status" value="1"/>
</dbReference>
<evidence type="ECO:0000256" key="4">
    <source>
        <dbReference type="ARBA" id="ARBA00012638"/>
    </source>
</evidence>
<reference evidence="8" key="3">
    <citation type="submission" date="2025-08" db="UniProtKB">
        <authorList>
            <consortium name="Ensembl"/>
        </authorList>
    </citation>
    <scope>IDENTIFICATION</scope>
</reference>
<comment type="catalytic activity">
    <reaction evidence="1">
        <text>a 1,2-diacyl-sn-glycero-3-phosphate + H2O = a 1,2-diacyl-sn-glycerol + phosphate</text>
        <dbReference type="Rhea" id="RHEA:27429"/>
        <dbReference type="ChEBI" id="CHEBI:15377"/>
        <dbReference type="ChEBI" id="CHEBI:17815"/>
        <dbReference type="ChEBI" id="CHEBI:43474"/>
        <dbReference type="ChEBI" id="CHEBI:58608"/>
        <dbReference type="EC" id="3.1.3.4"/>
    </reaction>
    <physiologicalReaction direction="left-to-right" evidence="1">
        <dbReference type="Rhea" id="RHEA:27430"/>
    </physiologicalReaction>
</comment>
<dbReference type="PANTHER" id="PTHR12181">
    <property type="entry name" value="LIPIN"/>
    <property type="match status" value="1"/>
</dbReference>
<dbReference type="GO" id="GO:0032869">
    <property type="term" value="P:cellular response to insulin stimulus"/>
    <property type="evidence" value="ECO:0007669"/>
    <property type="project" value="TreeGrafter"/>
</dbReference>
<dbReference type="GO" id="GO:0005789">
    <property type="term" value="C:endoplasmic reticulum membrane"/>
    <property type="evidence" value="ECO:0007669"/>
    <property type="project" value="TreeGrafter"/>
</dbReference>
<dbReference type="GO" id="GO:0045944">
    <property type="term" value="P:positive regulation of transcription by RNA polymerase II"/>
    <property type="evidence" value="ECO:0007669"/>
    <property type="project" value="TreeGrafter"/>
</dbReference>
<reference evidence="8 9" key="1">
    <citation type="submission" date="2018-05" db="EMBL/GenBank/DDBJ databases">
        <authorList>
            <person name="Datahose"/>
        </authorList>
    </citation>
    <scope>NUCLEOTIDE SEQUENCE</scope>
</reference>
<name>A0AAX7VCR9_ASTCA</name>
<evidence type="ECO:0000256" key="5">
    <source>
        <dbReference type="ARBA" id="ARBA00022801"/>
    </source>
</evidence>
<feature type="domain" description="LNS2/PITP" evidence="7">
    <location>
        <begin position="705"/>
        <end position="861"/>
    </location>
</feature>
<dbReference type="Ensembl" id="ENSACLT00000072666.1">
    <property type="protein sequence ID" value="ENSACLP00000078882.1"/>
    <property type="gene ID" value="ENSACLG00000013320.2"/>
</dbReference>
<dbReference type="GO" id="GO:0003713">
    <property type="term" value="F:transcription coactivator activity"/>
    <property type="evidence" value="ECO:0007669"/>
    <property type="project" value="TreeGrafter"/>
</dbReference>
<feature type="compositionally biased region" description="Low complexity" evidence="6">
    <location>
        <begin position="216"/>
        <end position="228"/>
    </location>
</feature>
<feature type="compositionally biased region" description="Polar residues" evidence="6">
    <location>
        <begin position="458"/>
        <end position="468"/>
    </location>
</feature>
<dbReference type="SMART" id="SM00775">
    <property type="entry name" value="LNS2"/>
    <property type="match status" value="1"/>
</dbReference>
<comment type="cofactor">
    <cofactor evidence="2">
        <name>Mg(2+)</name>
        <dbReference type="ChEBI" id="CHEBI:18420"/>
    </cofactor>
</comment>
<dbReference type="GO" id="GO:0005634">
    <property type="term" value="C:nucleus"/>
    <property type="evidence" value="ECO:0007669"/>
    <property type="project" value="TreeGrafter"/>
</dbReference>
<dbReference type="Pfam" id="PF08235">
    <property type="entry name" value="LNS2"/>
    <property type="match status" value="1"/>
</dbReference>
<dbReference type="InterPro" id="IPR031703">
    <property type="entry name" value="Lipin_mid"/>
</dbReference>
<accession>A0AAX7VCR9</accession>
<dbReference type="InterPro" id="IPR031315">
    <property type="entry name" value="LNS2/PITP"/>
</dbReference>
<dbReference type="InterPro" id="IPR023214">
    <property type="entry name" value="HAD_sf"/>
</dbReference>
<dbReference type="SUPFAM" id="SSF56784">
    <property type="entry name" value="HAD-like"/>
    <property type="match status" value="1"/>
</dbReference>
<keyword evidence="5" id="KW-0378">Hydrolase</keyword>
<keyword evidence="9" id="KW-1185">Reference proteome</keyword>
<evidence type="ECO:0000259" key="7">
    <source>
        <dbReference type="SMART" id="SM00775"/>
    </source>
</evidence>
<dbReference type="InterPro" id="IPR026058">
    <property type="entry name" value="LIPIN"/>
</dbReference>
<dbReference type="Pfam" id="PF04571">
    <property type="entry name" value="Lipin_N"/>
    <property type="match status" value="1"/>
</dbReference>
<dbReference type="InterPro" id="IPR013209">
    <property type="entry name" value="LNS2"/>
</dbReference>
<dbReference type="InterPro" id="IPR007651">
    <property type="entry name" value="Lipin_N"/>
</dbReference>
<dbReference type="EC" id="3.1.3.4" evidence="4"/>
<sequence length="916" mass="102107">MVMKRPRSWGNRELLGSNTEDNTDNSEQDEPSSQRSSWFLADTMNYVGQLAGQVLVTVKELYKGINQATLSGCIDVVVVRQRDGTYQCSPFHVRFGKLGVLRSKEKVIDIEVNGEPVDLHMKLGDNGEAFFVQEAEQQNQIVPAHLATSPIPTESHLFWISEVEHRAPKDLEDDPADPEDPPEPPAPSTVATKKKKRRRKKHKGDPRREELTPPSVTTGNAVAANAPAATTAAISPSVTTVRDIDPKLPAARHSLDGYPMSDGDWPAGDGYAFTPKSDSELVMRPSESLLRAESHMQWTWGEFPETTRVTKKEKSEPLKKVTITPSESTHFRVILSSEAMENETEVEKGDATSSSVCNIVKPEPRTPVTTVTPVIPISSVSTISSVSPEAPTEPLDILNQQTDSPSKKKGVPKRSQHQGPEDIYLDDLNVLEPDVAARYFPKSETEAAAKHWIDSEMHSGSQSPQSVGSAAADSGTECLSDSTSDLPDVTLSLCGGLTENAEISKERFMEHIITYHEFAENPAIIDNPNLVVRIGNRYYNWTLAAPLILSLQAFQKNLPKATEEAWVKEKMPKKSGRWWFWRKRADSTIKQVCMLLVQVNKTKFEVVSAVSFCSLFMGSVLDSSSDEESKEVSAASCQERLQPVDGQHHPSPHTYRKSLRLSSDQIASLKLKQGPNDVTFSITTQYQGTCRCEGTIYLWNWDDKVIISDIDGTITKSDVFGQILPQLGKDWTHQGIAKLYHSVAENGYKFLYCSARAIGMADMTRGYLQWVNDGGTILPRGPLMLSPSSLFSAFHREVIEKKPEIFKIECLTDIKNLFQHNKQPFYAAFGNRANDVFAYKEVGVPVCRIFTVNPKGELIQEQTKGNKSSYGRLSELVEHVFPLLSKEQNEAFVMPEYSSFCYWRQPIPEINPDELL</sequence>